<name>A0A494X5L5_9BURK</name>
<reference evidence="1 2" key="1">
    <citation type="submission" date="2018-10" db="EMBL/GenBank/DDBJ databases">
        <title>Paraburkholderia sp. 7MK8-2, isolated from soil.</title>
        <authorList>
            <person name="Gao Z.-H."/>
            <person name="Qiu L.-H."/>
        </authorList>
    </citation>
    <scope>NUCLEOTIDE SEQUENCE [LARGE SCALE GENOMIC DNA]</scope>
    <source>
        <strain evidence="1 2">7MK8-2</strain>
    </source>
</reference>
<dbReference type="AlphaFoldDB" id="A0A494X5L5"/>
<protein>
    <submittedName>
        <fullName evidence="1">Uncharacterized protein</fullName>
    </submittedName>
</protein>
<evidence type="ECO:0000313" key="1">
    <source>
        <dbReference type="EMBL" id="RKP43279.1"/>
    </source>
</evidence>
<keyword evidence="2" id="KW-1185">Reference proteome</keyword>
<dbReference type="EMBL" id="RBZV01000026">
    <property type="protein sequence ID" value="RKP43279.1"/>
    <property type="molecule type" value="Genomic_DNA"/>
</dbReference>
<accession>A0A494X5L5</accession>
<proteinExistence type="predicted"/>
<evidence type="ECO:0000313" key="2">
    <source>
        <dbReference type="Proteomes" id="UP000280434"/>
    </source>
</evidence>
<dbReference type="RefSeq" id="WP_121281897.1">
    <property type="nucleotide sequence ID" value="NZ_RBZV01000026.1"/>
</dbReference>
<organism evidence="1 2">
    <name type="scientific">Trinickia fusca</name>
    <dbReference type="NCBI Taxonomy" id="2419777"/>
    <lineage>
        <taxon>Bacteria</taxon>
        <taxon>Pseudomonadati</taxon>
        <taxon>Pseudomonadota</taxon>
        <taxon>Betaproteobacteria</taxon>
        <taxon>Burkholderiales</taxon>
        <taxon>Burkholderiaceae</taxon>
        <taxon>Trinickia</taxon>
    </lineage>
</organism>
<gene>
    <name evidence="1" type="ORF">D7S89_26850</name>
</gene>
<dbReference type="Proteomes" id="UP000280434">
    <property type="component" value="Unassembled WGS sequence"/>
</dbReference>
<sequence length="118" mass="13844">MDPKSIVAKNLFSSLEYDENSFAGILHEQSIWQWEKYWLLEWALYRLAAEGTNDADMCLGVFQIFSGVLNAICSHLDRDDLFQIKNLDHEIIYDLRERILMVFEGFFQTDAGSIRVFR</sequence>
<comment type="caution">
    <text evidence="1">The sequence shown here is derived from an EMBL/GenBank/DDBJ whole genome shotgun (WGS) entry which is preliminary data.</text>
</comment>
<dbReference type="OrthoDB" id="7268746at2"/>